<dbReference type="PANTHER" id="PTHR11265">
    <property type="entry name" value="S-ADENOSYL-METHYLTRANSFERASE MRAW"/>
    <property type="match status" value="1"/>
</dbReference>
<feature type="binding site" evidence="7">
    <location>
        <position position="110"/>
    </location>
    <ligand>
        <name>S-adenosyl-L-methionine</name>
        <dbReference type="ChEBI" id="CHEBI:59789"/>
    </ligand>
</feature>
<protein>
    <recommendedName>
        <fullName evidence="7">Ribosomal RNA small subunit methyltransferase H</fullName>
        <ecNumber evidence="7">2.1.1.199</ecNumber>
    </recommendedName>
    <alternativeName>
        <fullName evidence="7">16S rRNA m(4)C1402 methyltransferase</fullName>
    </alternativeName>
    <alternativeName>
        <fullName evidence="7">rRNA (cytosine-N(4)-)-methyltransferase RsmH</fullName>
    </alternativeName>
</protein>
<evidence type="ECO:0000313" key="8">
    <source>
        <dbReference type="EMBL" id="MBS5520169.1"/>
    </source>
</evidence>
<keyword evidence="3 7" id="KW-0698">rRNA processing</keyword>
<keyword evidence="6 7" id="KW-0949">S-adenosyl-L-methionine</keyword>
<dbReference type="Proteomes" id="UP000754226">
    <property type="component" value="Unassembled WGS sequence"/>
</dbReference>
<dbReference type="Pfam" id="PF01795">
    <property type="entry name" value="Methyltransf_5"/>
    <property type="match status" value="1"/>
</dbReference>
<proteinExistence type="inferred from homology"/>
<comment type="subcellular location">
    <subcellularLocation>
        <location evidence="7">Cytoplasm</location>
    </subcellularLocation>
</comment>
<evidence type="ECO:0000256" key="4">
    <source>
        <dbReference type="ARBA" id="ARBA00022603"/>
    </source>
</evidence>
<evidence type="ECO:0000256" key="7">
    <source>
        <dbReference type="HAMAP-Rule" id="MF_01007"/>
    </source>
</evidence>
<dbReference type="Gene3D" id="3.40.50.150">
    <property type="entry name" value="Vaccinia Virus protein VP39"/>
    <property type="match status" value="1"/>
</dbReference>
<dbReference type="EC" id="2.1.1.199" evidence="7"/>
<dbReference type="GO" id="GO:0005737">
    <property type="term" value="C:cytoplasm"/>
    <property type="evidence" value="ECO:0007669"/>
    <property type="project" value="UniProtKB-SubCell"/>
</dbReference>
<dbReference type="AlphaFoldDB" id="A0A943ELI6"/>
<dbReference type="InterPro" id="IPR023397">
    <property type="entry name" value="SAM-dep_MeTrfase_MraW_recog"/>
</dbReference>
<evidence type="ECO:0000256" key="6">
    <source>
        <dbReference type="ARBA" id="ARBA00022691"/>
    </source>
</evidence>
<comment type="similarity">
    <text evidence="1 7">Belongs to the methyltransferase superfamily. RsmH family.</text>
</comment>
<keyword evidence="4 7" id="KW-0489">Methyltransferase</keyword>
<gene>
    <name evidence="7 8" type="primary">rsmH</name>
    <name evidence="8" type="ORF">KHX13_07580</name>
</gene>
<comment type="catalytic activity">
    <reaction evidence="7">
        <text>cytidine(1402) in 16S rRNA + S-adenosyl-L-methionine = N(4)-methylcytidine(1402) in 16S rRNA + S-adenosyl-L-homocysteine + H(+)</text>
        <dbReference type="Rhea" id="RHEA:42928"/>
        <dbReference type="Rhea" id="RHEA-COMP:10286"/>
        <dbReference type="Rhea" id="RHEA-COMP:10287"/>
        <dbReference type="ChEBI" id="CHEBI:15378"/>
        <dbReference type="ChEBI" id="CHEBI:57856"/>
        <dbReference type="ChEBI" id="CHEBI:59789"/>
        <dbReference type="ChEBI" id="CHEBI:74506"/>
        <dbReference type="ChEBI" id="CHEBI:82748"/>
        <dbReference type="EC" id="2.1.1.199"/>
    </reaction>
</comment>
<dbReference type="PANTHER" id="PTHR11265:SF0">
    <property type="entry name" value="12S RRNA N4-METHYLCYTIDINE METHYLTRANSFERASE"/>
    <property type="match status" value="1"/>
</dbReference>
<evidence type="ECO:0000256" key="2">
    <source>
        <dbReference type="ARBA" id="ARBA00022490"/>
    </source>
</evidence>
<evidence type="ECO:0000313" key="9">
    <source>
        <dbReference type="Proteomes" id="UP000754226"/>
    </source>
</evidence>
<comment type="caution">
    <text evidence="8">The sequence shown here is derived from an EMBL/GenBank/DDBJ whole genome shotgun (WGS) entry which is preliminary data.</text>
</comment>
<dbReference type="FunFam" id="1.10.150.170:FF:000001">
    <property type="entry name" value="Ribosomal RNA small subunit methyltransferase H"/>
    <property type="match status" value="1"/>
</dbReference>
<dbReference type="InterPro" id="IPR002903">
    <property type="entry name" value="RsmH"/>
</dbReference>
<keyword evidence="2 7" id="KW-0963">Cytoplasm</keyword>
<accession>A0A943ELI6</accession>
<feature type="binding site" evidence="7">
    <location>
        <position position="55"/>
    </location>
    <ligand>
        <name>S-adenosyl-L-methionine</name>
        <dbReference type="ChEBI" id="CHEBI:59789"/>
    </ligand>
</feature>
<keyword evidence="5 7" id="KW-0808">Transferase</keyword>
<dbReference type="SUPFAM" id="SSF81799">
    <property type="entry name" value="Putative methyltransferase TM0872, insert domain"/>
    <property type="match status" value="1"/>
</dbReference>
<comment type="function">
    <text evidence="7">Specifically methylates the N4 position of cytidine in position 1402 (C1402) of 16S rRNA.</text>
</comment>
<feature type="binding site" evidence="7">
    <location>
        <begin position="35"/>
        <end position="37"/>
    </location>
    <ligand>
        <name>S-adenosyl-L-methionine</name>
        <dbReference type="ChEBI" id="CHEBI:59789"/>
    </ligand>
</feature>
<organism evidence="8 9">
    <name type="scientific">Acidaminococcus intestini</name>
    <dbReference type="NCBI Taxonomy" id="187327"/>
    <lineage>
        <taxon>Bacteria</taxon>
        <taxon>Bacillati</taxon>
        <taxon>Bacillota</taxon>
        <taxon>Negativicutes</taxon>
        <taxon>Acidaminococcales</taxon>
        <taxon>Acidaminococcaceae</taxon>
        <taxon>Acidaminococcus</taxon>
    </lineage>
</organism>
<name>A0A943ELI6_9FIRM</name>
<sequence length="311" mass="34993">MTVNFVHKSVLLKESVDWIVTDPKGTYVDCTLGGAGHSHAISEKLDPEGLLIGIDQDEDAIMAATKRLEDAPCKIKIVHSNFRKLGTILDGLGLMKVDGIFFDLGVSSYQLDTPERGFSYMHDGPLDMRMDQEGKLTAADVVNTYKEEDLADLIYKYGEERWSRRIAQFIVEKRKEKPLRTTSDLVSVIKAAIPKRARQDGPHPAKRTFQAIRIEVNDELKILDTTMETAVRHLKKGGRIGVITFHSLEDRIIKQSFKRMAKGCICPPELPVCVCGHKPELKKLKEFVPSETELEDNPRARSARLRGAIRI</sequence>
<feature type="binding site" evidence="7">
    <location>
        <position position="103"/>
    </location>
    <ligand>
        <name>S-adenosyl-L-methionine</name>
        <dbReference type="ChEBI" id="CHEBI:59789"/>
    </ligand>
</feature>
<dbReference type="PIRSF" id="PIRSF004486">
    <property type="entry name" value="MraW"/>
    <property type="match status" value="1"/>
</dbReference>
<evidence type="ECO:0000256" key="5">
    <source>
        <dbReference type="ARBA" id="ARBA00022679"/>
    </source>
</evidence>
<feature type="binding site" evidence="7">
    <location>
        <position position="82"/>
    </location>
    <ligand>
        <name>S-adenosyl-L-methionine</name>
        <dbReference type="ChEBI" id="CHEBI:59789"/>
    </ligand>
</feature>
<evidence type="ECO:0000256" key="1">
    <source>
        <dbReference type="ARBA" id="ARBA00010396"/>
    </source>
</evidence>
<reference evidence="8" key="1">
    <citation type="submission" date="2021-02" db="EMBL/GenBank/DDBJ databases">
        <title>Infant gut strain persistence is associated with maternal origin, phylogeny, and functional potential including surface adhesion and iron acquisition.</title>
        <authorList>
            <person name="Lou Y.C."/>
        </authorList>
    </citation>
    <scope>NUCLEOTIDE SEQUENCE</scope>
    <source>
        <strain evidence="8">L3_106_000M1_dasL3_106_000M1_concoct_15</strain>
    </source>
</reference>
<dbReference type="SUPFAM" id="SSF53335">
    <property type="entry name" value="S-adenosyl-L-methionine-dependent methyltransferases"/>
    <property type="match status" value="1"/>
</dbReference>
<dbReference type="GO" id="GO:0071424">
    <property type="term" value="F:rRNA (cytosine-N4-)-methyltransferase activity"/>
    <property type="evidence" value="ECO:0007669"/>
    <property type="project" value="UniProtKB-UniRule"/>
</dbReference>
<evidence type="ECO:0000256" key="3">
    <source>
        <dbReference type="ARBA" id="ARBA00022552"/>
    </source>
</evidence>
<dbReference type="InterPro" id="IPR029063">
    <property type="entry name" value="SAM-dependent_MTases_sf"/>
</dbReference>
<dbReference type="Gene3D" id="1.10.150.170">
    <property type="entry name" value="Putative methyltransferase TM0872, insert domain"/>
    <property type="match status" value="1"/>
</dbReference>
<dbReference type="GO" id="GO:0070475">
    <property type="term" value="P:rRNA base methylation"/>
    <property type="evidence" value="ECO:0007669"/>
    <property type="project" value="UniProtKB-UniRule"/>
</dbReference>
<dbReference type="HAMAP" id="MF_01007">
    <property type="entry name" value="16SrRNA_methyltr_H"/>
    <property type="match status" value="1"/>
</dbReference>
<dbReference type="EMBL" id="JAGZCZ010000008">
    <property type="protein sequence ID" value="MBS5520169.1"/>
    <property type="molecule type" value="Genomic_DNA"/>
</dbReference>
<dbReference type="NCBIfam" id="TIGR00006">
    <property type="entry name" value="16S rRNA (cytosine(1402)-N(4))-methyltransferase RsmH"/>
    <property type="match status" value="1"/>
</dbReference>